<reference evidence="1" key="1">
    <citation type="submission" date="2020-11" db="EMBL/GenBank/DDBJ databases">
        <title>Nocardioides sp. nov., isolated from Soil of Cynanchum wilfordii Hemsley rhizosphere.</title>
        <authorList>
            <person name="Lee J.-S."/>
            <person name="Suh M.K."/>
            <person name="Kim J.-S."/>
        </authorList>
    </citation>
    <scope>NUCLEOTIDE SEQUENCE</scope>
    <source>
        <strain evidence="1">KCTC 19275</strain>
    </source>
</reference>
<dbReference type="Proteomes" id="UP000640489">
    <property type="component" value="Unassembled WGS sequence"/>
</dbReference>
<dbReference type="AlphaFoldDB" id="A0A930VCP2"/>
<sequence>MTRRLAVMAHYDHRGGLGPHVRRQVESVAAAVDRLLVVSAADLTDDSRAWLRRHAELTERPNYGYDFTSYQVGLHRAGDLSAYDEVVICNDTYVPVKPYDEIFAAMSGQAVDFWGLTRTERVAPHVQSFFVAFRPWVVGSETFRRFWTGLDPLSTRRQVIMQHEVGLSGGLHCAGFRSGSYFQETDADRRLARRRVRWWAMHRLGAERTREGVEKRREWAREPWNPSAALADRALDGGRLPYVKLDTLRFDPYGLGADKLLTYCEQQLPEAFAGVRQFMADTAVFYPPRPTEKLRPTPPTLMPLRRQVEYRRGR</sequence>
<dbReference type="InterPro" id="IPR007739">
    <property type="entry name" value="RgpF"/>
</dbReference>
<dbReference type="RefSeq" id="WP_194706342.1">
    <property type="nucleotide sequence ID" value="NZ_JADKPN010000003.1"/>
</dbReference>
<dbReference type="EMBL" id="JADKPN010000003">
    <property type="protein sequence ID" value="MBF4763171.1"/>
    <property type="molecule type" value="Genomic_DNA"/>
</dbReference>
<organism evidence="1 2">
    <name type="scientific">Nocardioides islandensis</name>
    <dbReference type="NCBI Taxonomy" id="433663"/>
    <lineage>
        <taxon>Bacteria</taxon>
        <taxon>Bacillati</taxon>
        <taxon>Actinomycetota</taxon>
        <taxon>Actinomycetes</taxon>
        <taxon>Propionibacteriales</taxon>
        <taxon>Nocardioidaceae</taxon>
        <taxon>Nocardioides</taxon>
    </lineage>
</organism>
<keyword evidence="2" id="KW-1185">Reference proteome</keyword>
<name>A0A930VCP2_9ACTN</name>
<gene>
    <name evidence="1" type="ORF">ISU07_08535</name>
</gene>
<evidence type="ECO:0000313" key="2">
    <source>
        <dbReference type="Proteomes" id="UP000640489"/>
    </source>
</evidence>
<comment type="caution">
    <text evidence="1">The sequence shown here is derived from an EMBL/GenBank/DDBJ whole genome shotgun (WGS) entry which is preliminary data.</text>
</comment>
<proteinExistence type="predicted"/>
<protein>
    <submittedName>
        <fullName evidence="1">Uncharacterized protein</fullName>
    </submittedName>
</protein>
<accession>A0A930VCP2</accession>
<evidence type="ECO:0000313" key="1">
    <source>
        <dbReference type="EMBL" id="MBF4763171.1"/>
    </source>
</evidence>
<dbReference type="Pfam" id="PF05045">
    <property type="entry name" value="RgpF"/>
    <property type="match status" value="1"/>
</dbReference>